<sequence>MLKTSNFLKSTLLKRSNVILRHSYGQCIRNMSTQQAKSSKGTLSKIAGFQEPIVYNVKVLNEIAKEVYTKENLGPPSKAQISEAWENLKSIRWKDVGELNPSDYVKYGIRSIEVAGFFALGEIIGRFSIIGYNV</sequence>
<gene>
    <name evidence="11" type="ORF">RCL2_001292900</name>
    <name evidence="10" type="ORF">RclHR1_00750042</name>
</gene>
<keyword evidence="5" id="KW-0375">Hydrogen ion transport</keyword>
<dbReference type="GO" id="GO:0031966">
    <property type="term" value="C:mitochondrial membrane"/>
    <property type="evidence" value="ECO:0007669"/>
    <property type="project" value="UniProtKB-SubCell"/>
</dbReference>
<accession>A0A2Z6RWQ1</accession>
<keyword evidence="7" id="KW-0496">Mitochondrion</keyword>
<evidence type="ECO:0000313" key="12">
    <source>
        <dbReference type="Proteomes" id="UP000247702"/>
    </source>
</evidence>
<keyword evidence="9" id="KW-0066">ATP synthesis</keyword>
<evidence type="ECO:0000256" key="5">
    <source>
        <dbReference type="ARBA" id="ARBA00022781"/>
    </source>
</evidence>
<dbReference type="EMBL" id="BLAL01000158">
    <property type="protein sequence ID" value="GES85830.1"/>
    <property type="molecule type" value="Genomic_DNA"/>
</dbReference>
<evidence type="ECO:0000256" key="8">
    <source>
        <dbReference type="ARBA" id="ARBA00023136"/>
    </source>
</evidence>
<dbReference type="EMBL" id="BEXD01004148">
    <property type="protein sequence ID" value="GBC07508.1"/>
    <property type="molecule type" value="Genomic_DNA"/>
</dbReference>
<evidence type="ECO:0000313" key="10">
    <source>
        <dbReference type="EMBL" id="GBC07508.1"/>
    </source>
</evidence>
<protein>
    <submittedName>
        <fullName evidence="11">Mitochondrial ATP synthase g subunit-domain-containing protein</fullName>
    </submittedName>
</protein>
<dbReference type="STRING" id="94130.A0A2Z6RWQ1"/>
<dbReference type="GO" id="GO:0015078">
    <property type="term" value="F:proton transmembrane transporter activity"/>
    <property type="evidence" value="ECO:0007669"/>
    <property type="project" value="InterPro"/>
</dbReference>
<reference evidence="11" key="2">
    <citation type="submission" date="2019-10" db="EMBL/GenBank/DDBJ databases">
        <title>Conservation and host-specific expression of non-tandemly repeated heterogenous ribosome RNA gene in arbuscular mycorrhizal fungi.</title>
        <authorList>
            <person name="Maeda T."/>
            <person name="Kobayashi Y."/>
            <person name="Nakagawa T."/>
            <person name="Ezawa T."/>
            <person name="Yamaguchi K."/>
            <person name="Bino T."/>
            <person name="Nishimoto Y."/>
            <person name="Shigenobu S."/>
            <person name="Kawaguchi M."/>
        </authorList>
    </citation>
    <scope>NUCLEOTIDE SEQUENCE</scope>
    <source>
        <strain evidence="11">HR1</strain>
    </source>
</reference>
<evidence type="ECO:0000256" key="3">
    <source>
        <dbReference type="ARBA" id="ARBA00022448"/>
    </source>
</evidence>
<dbReference type="AlphaFoldDB" id="A0A2Z6RWQ1"/>
<comment type="subcellular location">
    <subcellularLocation>
        <location evidence="1">Mitochondrion membrane</location>
    </subcellularLocation>
</comment>
<evidence type="ECO:0000313" key="11">
    <source>
        <dbReference type="EMBL" id="GES85830.1"/>
    </source>
</evidence>
<evidence type="ECO:0000256" key="7">
    <source>
        <dbReference type="ARBA" id="ARBA00023128"/>
    </source>
</evidence>
<organism evidence="10 12">
    <name type="scientific">Rhizophagus clarus</name>
    <dbReference type="NCBI Taxonomy" id="94130"/>
    <lineage>
        <taxon>Eukaryota</taxon>
        <taxon>Fungi</taxon>
        <taxon>Fungi incertae sedis</taxon>
        <taxon>Mucoromycota</taxon>
        <taxon>Glomeromycotina</taxon>
        <taxon>Glomeromycetes</taxon>
        <taxon>Glomerales</taxon>
        <taxon>Glomeraceae</taxon>
        <taxon>Rhizophagus</taxon>
    </lineage>
</organism>
<evidence type="ECO:0000256" key="9">
    <source>
        <dbReference type="ARBA" id="ARBA00023310"/>
    </source>
</evidence>
<dbReference type="Proteomes" id="UP000615446">
    <property type="component" value="Unassembled WGS sequence"/>
</dbReference>
<dbReference type="OrthoDB" id="437at2759"/>
<evidence type="ECO:0000256" key="1">
    <source>
        <dbReference type="ARBA" id="ARBA00004325"/>
    </source>
</evidence>
<name>A0A2Z6RWQ1_9GLOM</name>
<dbReference type="Pfam" id="PF04718">
    <property type="entry name" value="ATP-synt_G"/>
    <property type="match status" value="1"/>
</dbReference>
<keyword evidence="3" id="KW-0813">Transport</keyword>
<dbReference type="Proteomes" id="UP000247702">
    <property type="component" value="Unassembled WGS sequence"/>
</dbReference>
<reference evidence="10 12" key="1">
    <citation type="submission" date="2017-11" db="EMBL/GenBank/DDBJ databases">
        <title>The genome of Rhizophagus clarus HR1 reveals common genetic basis of auxotrophy among arbuscular mycorrhizal fungi.</title>
        <authorList>
            <person name="Kobayashi Y."/>
        </authorList>
    </citation>
    <scope>NUCLEOTIDE SEQUENCE [LARGE SCALE GENOMIC DNA]</scope>
    <source>
        <strain evidence="10 12">HR1</strain>
    </source>
</reference>
<dbReference type="GO" id="GO:0015986">
    <property type="term" value="P:proton motive force-driven ATP synthesis"/>
    <property type="evidence" value="ECO:0007669"/>
    <property type="project" value="InterPro"/>
</dbReference>
<proteinExistence type="inferred from homology"/>
<keyword evidence="6" id="KW-0406">Ion transport</keyword>
<comment type="similarity">
    <text evidence="2">Belongs to the ATPase g subunit family.</text>
</comment>
<keyword evidence="12" id="KW-1185">Reference proteome</keyword>
<keyword evidence="4" id="KW-0138">CF(0)</keyword>
<evidence type="ECO:0000256" key="2">
    <source>
        <dbReference type="ARBA" id="ARBA00005699"/>
    </source>
</evidence>
<comment type="caution">
    <text evidence="10">The sequence shown here is derived from an EMBL/GenBank/DDBJ whole genome shotgun (WGS) entry which is preliminary data.</text>
</comment>
<dbReference type="InterPro" id="IPR006808">
    <property type="entry name" value="ATP_synth_F0_gsu_mt"/>
</dbReference>
<keyword evidence="8" id="KW-0472">Membrane</keyword>
<evidence type="ECO:0000256" key="4">
    <source>
        <dbReference type="ARBA" id="ARBA00022547"/>
    </source>
</evidence>
<dbReference type="GO" id="GO:0045259">
    <property type="term" value="C:proton-transporting ATP synthase complex"/>
    <property type="evidence" value="ECO:0007669"/>
    <property type="project" value="UniProtKB-KW"/>
</dbReference>
<evidence type="ECO:0000256" key="6">
    <source>
        <dbReference type="ARBA" id="ARBA00023065"/>
    </source>
</evidence>